<name>A0ABC8KF35_ERUVS</name>
<dbReference type="EMBL" id="CAKOAT010190711">
    <property type="protein sequence ID" value="CAH8354303.1"/>
    <property type="molecule type" value="Genomic_DNA"/>
</dbReference>
<evidence type="ECO:0000313" key="3">
    <source>
        <dbReference type="Proteomes" id="UP001642260"/>
    </source>
</evidence>
<dbReference type="AlphaFoldDB" id="A0ABC8KF35"/>
<reference evidence="2 3" key="1">
    <citation type="submission" date="2022-03" db="EMBL/GenBank/DDBJ databases">
        <authorList>
            <person name="Macdonald S."/>
            <person name="Ahmed S."/>
            <person name="Newling K."/>
        </authorList>
    </citation>
    <scope>NUCLEOTIDE SEQUENCE [LARGE SCALE GENOMIC DNA]</scope>
</reference>
<protein>
    <submittedName>
        <fullName evidence="2">Uncharacterized protein</fullName>
    </submittedName>
</protein>
<feature type="region of interest" description="Disordered" evidence="1">
    <location>
        <begin position="84"/>
        <end position="147"/>
    </location>
</feature>
<feature type="compositionally biased region" description="Basic residues" evidence="1">
    <location>
        <begin position="138"/>
        <end position="147"/>
    </location>
</feature>
<keyword evidence="3" id="KW-1185">Reference proteome</keyword>
<sequence>MTRSVMLVTRVNPKLFGGNLFLNSMQGTRFFFCTALFQSSNGVEDVLPSCLEDLTGREFVFQIRVTSFNFTPNQRTFTVSTLTEDATMENHDQEHGRSILSGSAGDAESGTSSSEPSSLGLKGGEEFAGEDPPEISVGHKKRKRGRE</sequence>
<dbReference type="Proteomes" id="UP001642260">
    <property type="component" value="Unassembled WGS sequence"/>
</dbReference>
<organism evidence="2 3">
    <name type="scientific">Eruca vesicaria subsp. sativa</name>
    <name type="common">Garden rocket</name>
    <name type="synonym">Eruca sativa</name>
    <dbReference type="NCBI Taxonomy" id="29727"/>
    <lineage>
        <taxon>Eukaryota</taxon>
        <taxon>Viridiplantae</taxon>
        <taxon>Streptophyta</taxon>
        <taxon>Embryophyta</taxon>
        <taxon>Tracheophyta</taxon>
        <taxon>Spermatophyta</taxon>
        <taxon>Magnoliopsida</taxon>
        <taxon>eudicotyledons</taxon>
        <taxon>Gunneridae</taxon>
        <taxon>Pentapetalae</taxon>
        <taxon>rosids</taxon>
        <taxon>malvids</taxon>
        <taxon>Brassicales</taxon>
        <taxon>Brassicaceae</taxon>
        <taxon>Brassiceae</taxon>
        <taxon>Eruca</taxon>
    </lineage>
</organism>
<evidence type="ECO:0000256" key="1">
    <source>
        <dbReference type="SAM" id="MobiDB-lite"/>
    </source>
</evidence>
<evidence type="ECO:0000313" key="2">
    <source>
        <dbReference type="EMBL" id="CAH8354303.1"/>
    </source>
</evidence>
<accession>A0ABC8KF35</accession>
<comment type="caution">
    <text evidence="2">The sequence shown here is derived from an EMBL/GenBank/DDBJ whole genome shotgun (WGS) entry which is preliminary data.</text>
</comment>
<feature type="compositionally biased region" description="Low complexity" evidence="1">
    <location>
        <begin position="108"/>
        <end position="120"/>
    </location>
</feature>
<feature type="compositionally biased region" description="Basic and acidic residues" evidence="1">
    <location>
        <begin position="88"/>
        <end position="97"/>
    </location>
</feature>
<proteinExistence type="predicted"/>
<gene>
    <name evidence="2" type="ORF">ERUC_LOCUS20058</name>
</gene>